<dbReference type="AlphaFoldDB" id="E8LEQ3"/>
<name>E8LEQ3_9FIRM</name>
<keyword evidence="2" id="KW-1185">Reference proteome</keyword>
<evidence type="ECO:0000313" key="2">
    <source>
        <dbReference type="Proteomes" id="UP000004923"/>
    </source>
</evidence>
<gene>
    <name evidence="1" type="ORF">HMPREF9443_01337</name>
</gene>
<comment type="caution">
    <text evidence="1">The sequence shown here is derived from an EMBL/GenBank/DDBJ whole genome shotgun (WGS) entry which is preliminary data.</text>
</comment>
<dbReference type="HOGENOM" id="CLU_3156075_0_0_9"/>
<evidence type="ECO:0000313" key="1">
    <source>
        <dbReference type="EMBL" id="EFY04677.1"/>
    </source>
</evidence>
<proteinExistence type="predicted"/>
<reference evidence="1 2" key="1">
    <citation type="submission" date="2011-01" db="EMBL/GenBank/DDBJ databases">
        <authorList>
            <person name="Weinstock G."/>
            <person name="Sodergren E."/>
            <person name="Clifton S."/>
            <person name="Fulton L."/>
            <person name="Fulton B."/>
            <person name="Courtney L."/>
            <person name="Fronick C."/>
            <person name="Harrison M."/>
            <person name="Strong C."/>
            <person name="Farmer C."/>
            <person name="Delahaunty K."/>
            <person name="Markovic C."/>
            <person name="Hall O."/>
            <person name="Minx P."/>
            <person name="Tomlinson C."/>
            <person name="Mitreva M."/>
            <person name="Hou S."/>
            <person name="Chen J."/>
            <person name="Wollam A."/>
            <person name="Pepin K.H."/>
            <person name="Johnson M."/>
            <person name="Bhonagiri V."/>
            <person name="Zhang X."/>
            <person name="Suruliraj S."/>
            <person name="Warren W."/>
            <person name="Chinwalla A."/>
            <person name="Mardis E.R."/>
            <person name="Wilson R.K."/>
        </authorList>
    </citation>
    <scope>NUCLEOTIDE SEQUENCE [LARGE SCALE GENOMIC DNA]</scope>
    <source>
        <strain evidence="1 2">YIT 12067</strain>
    </source>
</reference>
<dbReference type="Proteomes" id="UP000004923">
    <property type="component" value="Unassembled WGS sequence"/>
</dbReference>
<sequence length="48" mass="5790">MNCSFFVFKQKFGPEKQKNRTLKPIFEGVKQKLRQFCKKQRKSTCNFS</sequence>
<dbReference type="EMBL" id="AEVN01000056">
    <property type="protein sequence ID" value="EFY04677.1"/>
    <property type="molecule type" value="Genomic_DNA"/>
</dbReference>
<protein>
    <submittedName>
        <fullName evidence="1">Uncharacterized protein</fullName>
    </submittedName>
</protein>
<organism evidence="1 2">
    <name type="scientific">Phascolarctobacterium succinatutens YIT 12067</name>
    <dbReference type="NCBI Taxonomy" id="626939"/>
    <lineage>
        <taxon>Bacteria</taxon>
        <taxon>Bacillati</taxon>
        <taxon>Bacillota</taxon>
        <taxon>Negativicutes</taxon>
        <taxon>Acidaminococcales</taxon>
        <taxon>Acidaminococcaceae</taxon>
        <taxon>Phascolarctobacterium</taxon>
    </lineage>
</organism>
<accession>E8LEQ3</accession>